<keyword evidence="3" id="KW-0408">Iron</keyword>
<dbReference type="GO" id="GO:0046872">
    <property type="term" value="F:metal ion binding"/>
    <property type="evidence" value="ECO:0007669"/>
    <property type="project" value="UniProtKB-KW"/>
</dbReference>
<dbReference type="SUPFAM" id="SSF54862">
    <property type="entry name" value="4Fe-4S ferredoxins"/>
    <property type="match status" value="1"/>
</dbReference>
<dbReference type="PANTHER" id="PTHR43687">
    <property type="entry name" value="ADENYLYLSULFATE REDUCTASE, BETA SUBUNIT"/>
    <property type="match status" value="1"/>
</dbReference>
<accession>A0A0F9EEN0</accession>
<evidence type="ECO:0000259" key="5">
    <source>
        <dbReference type="PROSITE" id="PS51379"/>
    </source>
</evidence>
<keyword evidence="4" id="KW-0411">Iron-sulfur</keyword>
<feature type="domain" description="4Fe-4S ferredoxin-type" evidence="5">
    <location>
        <begin position="248"/>
        <end position="277"/>
    </location>
</feature>
<dbReference type="Pfam" id="PF12838">
    <property type="entry name" value="Fer4_7"/>
    <property type="match status" value="1"/>
</dbReference>
<evidence type="ECO:0000313" key="6">
    <source>
        <dbReference type="EMBL" id="KKL22453.1"/>
    </source>
</evidence>
<dbReference type="GO" id="GO:0051539">
    <property type="term" value="F:4 iron, 4 sulfur cluster binding"/>
    <property type="evidence" value="ECO:0007669"/>
    <property type="project" value="UniProtKB-KW"/>
</dbReference>
<dbReference type="Gene3D" id="3.30.70.20">
    <property type="match status" value="1"/>
</dbReference>
<dbReference type="EMBL" id="LAZR01037343">
    <property type="protein sequence ID" value="KKL22453.1"/>
    <property type="molecule type" value="Genomic_DNA"/>
</dbReference>
<dbReference type="PANTHER" id="PTHR43687:SF1">
    <property type="entry name" value="FERREDOXIN III"/>
    <property type="match status" value="1"/>
</dbReference>
<sequence>MCNTCFTHTRAGRLWFKDAKRYSRFMYHRTRVEQTKKNTKRIKGGTAAIEAAAGPMIAQAIDAYNLKEDRFPDLMRAANRFHVQVQGAQTLTLQDAIDLIDISSPICFIHCECRKFKFGYVERDRSKMTCLGLGIGMLRWEKTPARYVAGAEWVDHDEAVEWVTKWNKKGLVQNLMNFGMRNGGPYIGGLCNCSRPDCASIENRLRYGQKQLIKGERVAIHNKENCTGCMNCVKRCQFGAIAADIRQNKVQIDAQMCFGCGLCESVCNDDAIELKNRRDFPILRYDW</sequence>
<proteinExistence type="predicted"/>
<evidence type="ECO:0000256" key="2">
    <source>
        <dbReference type="ARBA" id="ARBA00022723"/>
    </source>
</evidence>
<keyword evidence="2" id="KW-0479">Metal-binding</keyword>
<feature type="domain" description="4Fe-4S ferredoxin-type" evidence="5">
    <location>
        <begin position="216"/>
        <end position="246"/>
    </location>
</feature>
<organism evidence="6">
    <name type="scientific">marine sediment metagenome</name>
    <dbReference type="NCBI Taxonomy" id="412755"/>
    <lineage>
        <taxon>unclassified sequences</taxon>
        <taxon>metagenomes</taxon>
        <taxon>ecological metagenomes</taxon>
    </lineage>
</organism>
<reference evidence="6" key="1">
    <citation type="journal article" date="2015" name="Nature">
        <title>Complex archaea that bridge the gap between prokaryotes and eukaryotes.</title>
        <authorList>
            <person name="Spang A."/>
            <person name="Saw J.H."/>
            <person name="Jorgensen S.L."/>
            <person name="Zaremba-Niedzwiedzka K."/>
            <person name="Martijn J."/>
            <person name="Lind A.E."/>
            <person name="van Eijk R."/>
            <person name="Schleper C."/>
            <person name="Guy L."/>
            <person name="Ettema T.J."/>
        </authorList>
    </citation>
    <scope>NUCLEOTIDE SEQUENCE</scope>
</reference>
<gene>
    <name evidence="6" type="ORF">LCGC14_2435300</name>
</gene>
<name>A0A0F9EEN0_9ZZZZ</name>
<dbReference type="InterPro" id="IPR017896">
    <property type="entry name" value="4Fe4S_Fe-S-bd"/>
</dbReference>
<comment type="caution">
    <text evidence="6">The sequence shown here is derived from an EMBL/GenBank/DDBJ whole genome shotgun (WGS) entry which is preliminary data.</text>
</comment>
<dbReference type="PROSITE" id="PS51379">
    <property type="entry name" value="4FE4S_FER_2"/>
    <property type="match status" value="2"/>
</dbReference>
<dbReference type="AlphaFoldDB" id="A0A0F9EEN0"/>
<protein>
    <recommendedName>
        <fullName evidence="5">4Fe-4S ferredoxin-type domain-containing protein</fullName>
    </recommendedName>
</protein>
<dbReference type="InterPro" id="IPR050572">
    <property type="entry name" value="Fe-S_Ferredoxin"/>
</dbReference>
<keyword evidence="1" id="KW-0004">4Fe-4S</keyword>
<evidence type="ECO:0000256" key="4">
    <source>
        <dbReference type="ARBA" id="ARBA00023014"/>
    </source>
</evidence>
<evidence type="ECO:0000256" key="3">
    <source>
        <dbReference type="ARBA" id="ARBA00023004"/>
    </source>
</evidence>
<evidence type="ECO:0000256" key="1">
    <source>
        <dbReference type="ARBA" id="ARBA00022485"/>
    </source>
</evidence>